<evidence type="ECO:0000313" key="3">
    <source>
        <dbReference type="EMBL" id="KMU77659.1"/>
    </source>
</evidence>
<evidence type="ECO:0000259" key="2">
    <source>
        <dbReference type="PROSITE" id="PS50011"/>
    </source>
</evidence>
<evidence type="ECO:0000313" key="4">
    <source>
        <dbReference type="Proteomes" id="UP000054559"/>
    </source>
</evidence>
<evidence type="ECO:0000256" key="1">
    <source>
        <dbReference type="SAM" id="MobiDB-lite"/>
    </source>
</evidence>
<dbReference type="SMART" id="SM00220">
    <property type="entry name" value="S_TKc"/>
    <property type="match status" value="1"/>
</dbReference>
<feature type="domain" description="Protein kinase" evidence="2">
    <location>
        <begin position="76"/>
        <end position="348"/>
    </location>
</feature>
<dbReference type="Proteomes" id="UP000054559">
    <property type="component" value="Unassembled WGS sequence"/>
</dbReference>
<dbReference type="GO" id="GO:0005524">
    <property type="term" value="F:ATP binding"/>
    <property type="evidence" value="ECO:0007669"/>
    <property type="project" value="InterPro"/>
</dbReference>
<dbReference type="PROSITE" id="PS50011">
    <property type="entry name" value="PROTEIN_KINASE_DOM"/>
    <property type="match status" value="1"/>
</dbReference>
<organism evidence="3 4">
    <name type="scientific">Coccidioides immitis RMSCC 3703</name>
    <dbReference type="NCBI Taxonomy" id="454286"/>
    <lineage>
        <taxon>Eukaryota</taxon>
        <taxon>Fungi</taxon>
        <taxon>Dikarya</taxon>
        <taxon>Ascomycota</taxon>
        <taxon>Pezizomycotina</taxon>
        <taxon>Eurotiomycetes</taxon>
        <taxon>Eurotiomycetidae</taxon>
        <taxon>Onygenales</taxon>
        <taxon>Onygenaceae</taxon>
        <taxon>Coccidioides</taxon>
    </lineage>
</organism>
<dbReference type="AlphaFoldDB" id="A0A0J8QXN9"/>
<dbReference type="Pfam" id="PF00069">
    <property type="entry name" value="Pkinase"/>
    <property type="match status" value="1"/>
</dbReference>
<dbReference type="GO" id="GO:0004672">
    <property type="term" value="F:protein kinase activity"/>
    <property type="evidence" value="ECO:0007669"/>
    <property type="project" value="InterPro"/>
</dbReference>
<accession>A0A0J8QXN9</accession>
<name>A0A0J8QXN9_COCIT</name>
<dbReference type="STRING" id="454286.A0A0J8QXN9"/>
<dbReference type="InterPro" id="IPR000719">
    <property type="entry name" value="Prot_kinase_dom"/>
</dbReference>
<feature type="region of interest" description="Disordered" evidence="1">
    <location>
        <begin position="37"/>
        <end position="58"/>
    </location>
</feature>
<protein>
    <recommendedName>
        <fullName evidence="2">Protein kinase domain-containing protein</fullName>
    </recommendedName>
</protein>
<feature type="compositionally biased region" description="Polar residues" evidence="1">
    <location>
        <begin position="45"/>
        <end position="54"/>
    </location>
</feature>
<sequence length="348" mass="39519">MPSSLTPLSLTPILGGRHHLTGTTECELDRYTKPDQHISDIPFSRTPTPSSPHGSSCKRSKCKQTNGLHLPGCSSYRYEHHLGCGSEAFVYQCGTHALKAPKILNLTLLDEKERRRAEYYNKGNREALEREKEVYKRVGRECDGVAECVDILDEGILLVCYKKGDLERYITEEKEVDESIKTTWILSAISTIHHLHHVSKVLVYDIALRNFLLTDDLLTLKMIDFGQASVFPPDTDITTANDDGTTVQVDIFHLGCIIYSIMLWQSYHNDLAHHDWVPPPIEDLPKLDGLGPWGEIIKKCWSCQYRSSKELHDEVLALFQPSTPNSLFARGWMSLILDLFSRMFWSSG</sequence>
<gene>
    <name evidence="3" type="ORF">CISG_01416</name>
</gene>
<dbReference type="Gene3D" id="1.10.510.10">
    <property type="entry name" value="Transferase(Phosphotransferase) domain 1"/>
    <property type="match status" value="1"/>
</dbReference>
<reference evidence="4" key="1">
    <citation type="journal article" date="2010" name="Genome Res.">
        <title>Population genomic sequencing of Coccidioides fungi reveals recent hybridization and transposon control.</title>
        <authorList>
            <person name="Neafsey D.E."/>
            <person name="Barker B.M."/>
            <person name="Sharpton T.J."/>
            <person name="Stajich J.E."/>
            <person name="Park D.J."/>
            <person name="Whiston E."/>
            <person name="Hung C.-Y."/>
            <person name="McMahan C."/>
            <person name="White J."/>
            <person name="Sykes S."/>
            <person name="Heiman D."/>
            <person name="Young S."/>
            <person name="Zeng Q."/>
            <person name="Abouelleil A."/>
            <person name="Aftuck L."/>
            <person name="Bessette D."/>
            <person name="Brown A."/>
            <person name="FitzGerald M."/>
            <person name="Lui A."/>
            <person name="Macdonald J.P."/>
            <person name="Priest M."/>
            <person name="Orbach M.J."/>
            <person name="Galgiani J.N."/>
            <person name="Kirkland T.N."/>
            <person name="Cole G.T."/>
            <person name="Birren B.W."/>
            <person name="Henn M.R."/>
            <person name="Taylor J.W."/>
            <person name="Rounsley S.D."/>
        </authorList>
    </citation>
    <scope>NUCLEOTIDE SEQUENCE [LARGE SCALE GENOMIC DNA]</scope>
    <source>
        <strain evidence="4">RMSCC 3703</strain>
    </source>
</reference>
<dbReference type="SUPFAM" id="SSF56112">
    <property type="entry name" value="Protein kinase-like (PK-like)"/>
    <property type="match status" value="1"/>
</dbReference>
<proteinExistence type="predicted"/>
<dbReference type="EMBL" id="DS268121">
    <property type="protein sequence ID" value="KMU77659.1"/>
    <property type="molecule type" value="Genomic_DNA"/>
</dbReference>
<dbReference type="OrthoDB" id="1668230at2759"/>
<dbReference type="InterPro" id="IPR011009">
    <property type="entry name" value="Kinase-like_dom_sf"/>
</dbReference>